<dbReference type="Gene3D" id="3.30.56.10">
    <property type="match status" value="1"/>
</dbReference>
<evidence type="ECO:0000259" key="3">
    <source>
        <dbReference type="PROSITE" id="PS50886"/>
    </source>
</evidence>
<dbReference type="InterPro" id="IPR009061">
    <property type="entry name" value="DNA-bd_dom_put_sf"/>
</dbReference>
<name>A0A382ED17_9ZZZZ</name>
<feature type="non-terminal residue" evidence="4">
    <location>
        <position position="159"/>
    </location>
</feature>
<dbReference type="InterPro" id="IPR002547">
    <property type="entry name" value="tRNA-bd_dom"/>
</dbReference>
<keyword evidence="1" id="KW-0820">tRNA-binding</keyword>
<gene>
    <name evidence="4" type="ORF">METZ01_LOCUS201394</name>
</gene>
<dbReference type="AlphaFoldDB" id="A0A382ED17"/>
<proteinExistence type="predicted"/>
<dbReference type="GO" id="GO:0000049">
    <property type="term" value="F:tRNA binding"/>
    <property type="evidence" value="ECO:0007669"/>
    <property type="project" value="UniProtKB-KW"/>
</dbReference>
<dbReference type="Gene3D" id="2.40.50.140">
    <property type="entry name" value="Nucleic acid-binding proteins"/>
    <property type="match status" value="1"/>
</dbReference>
<dbReference type="FunFam" id="2.40.50.140:FF:000045">
    <property type="entry name" value="Phenylalanine--tRNA ligase beta subunit"/>
    <property type="match status" value="1"/>
</dbReference>
<reference evidence="4" key="1">
    <citation type="submission" date="2018-05" db="EMBL/GenBank/DDBJ databases">
        <authorList>
            <person name="Lanie J.A."/>
            <person name="Ng W.-L."/>
            <person name="Kazmierczak K.M."/>
            <person name="Andrzejewski T.M."/>
            <person name="Davidsen T.M."/>
            <person name="Wayne K.J."/>
            <person name="Tettelin H."/>
            <person name="Glass J.I."/>
            <person name="Rusch D."/>
            <person name="Podicherti R."/>
            <person name="Tsui H.-C.T."/>
            <person name="Winkler M.E."/>
        </authorList>
    </citation>
    <scope>NUCLEOTIDE SEQUENCE</scope>
</reference>
<dbReference type="InterPro" id="IPR012340">
    <property type="entry name" value="NA-bd_OB-fold"/>
</dbReference>
<dbReference type="NCBIfam" id="NF045760">
    <property type="entry name" value="YtpR"/>
    <property type="match status" value="1"/>
</dbReference>
<feature type="domain" description="TRNA-binding" evidence="3">
    <location>
        <begin position="38"/>
        <end position="152"/>
    </location>
</feature>
<dbReference type="PROSITE" id="PS50886">
    <property type="entry name" value="TRBD"/>
    <property type="match status" value="1"/>
</dbReference>
<dbReference type="SUPFAM" id="SSF46955">
    <property type="entry name" value="Putative DNA-binding domain"/>
    <property type="match status" value="1"/>
</dbReference>
<dbReference type="EMBL" id="UINC01043880">
    <property type="protein sequence ID" value="SVB48540.1"/>
    <property type="molecule type" value="Genomic_DNA"/>
</dbReference>
<dbReference type="InterPro" id="IPR033714">
    <property type="entry name" value="tRNA_bind_bactPheRS"/>
</dbReference>
<dbReference type="CDD" id="cd02796">
    <property type="entry name" value="tRNA_bind_bactPheRS"/>
    <property type="match status" value="1"/>
</dbReference>
<protein>
    <recommendedName>
        <fullName evidence="3">tRNA-binding domain-containing protein</fullName>
    </recommendedName>
</protein>
<accession>A0A382ED17</accession>
<evidence type="ECO:0000313" key="4">
    <source>
        <dbReference type="EMBL" id="SVB48540.1"/>
    </source>
</evidence>
<dbReference type="SUPFAM" id="SSF50249">
    <property type="entry name" value="Nucleic acid-binding proteins"/>
    <property type="match status" value="1"/>
</dbReference>
<dbReference type="Pfam" id="PF01588">
    <property type="entry name" value="tRNA_bind"/>
    <property type="match status" value="1"/>
</dbReference>
<evidence type="ECO:0000256" key="2">
    <source>
        <dbReference type="ARBA" id="ARBA00022884"/>
    </source>
</evidence>
<organism evidence="4">
    <name type="scientific">marine metagenome</name>
    <dbReference type="NCBI Taxonomy" id="408172"/>
    <lineage>
        <taxon>unclassified sequences</taxon>
        <taxon>metagenomes</taxon>
        <taxon>ecological metagenomes</taxon>
    </lineage>
</organism>
<evidence type="ECO:0000256" key="1">
    <source>
        <dbReference type="ARBA" id="ARBA00022555"/>
    </source>
</evidence>
<keyword evidence="2" id="KW-0694">RNA-binding</keyword>
<sequence>MKLPLNWLKEYVSYNLSPEIIAENLTIIGLEVESISEIGMISGVFVGEIQKISKHPNADTLQIVFVFDGKNKYKIICGAPNILVGQKIFFATPGTKLPDENSPEKYYLIKESKIRGELSQGMICSENELGLGENHDGIMVLPKDFKLGSPISKYYGEIV</sequence>